<protein>
    <recommendedName>
        <fullName evidence="4">PROP1-like PPR domain-containing protein</fullName>
    </recommendedName>
</protein>
<dbReference type="AlphaFoldDB" id="A0A7R8UM77"/>
<keyword evidence="6" id="KW-1185">Reference proteome</keyword>
<dbReference type="FunCoup" id="A0A7R8UM77">
    <property type="interactions" value="1438"/>
</dbReference>
<evidence type="ECO:0000256" key="3">
    <source>
        <dbReference type="SAM" id="MobiDB-lite"/>
    </source>
</evidence>
<dbReference type="NCBIfam" id="TIGR00756">
    <property type="entry name" value="PPR"/>
    <property type="match status" value="2"/>
</dbReference>
<proteinExistence type="predicted"/>
<dbReference type="Pfam" id="PF13812">
    <property type="entry name" value="PPR_3"/>
    <property type="match status" value="1"/>
</dbReference>
<dbReference type="InParanoid" id="A0A7R8UM77"/>
<evidence type="ECO:0000313" key="6">
    <source>
        <dbReference type="Proteomes" id="UP000594454"/>
    </source>
</evidence>
<feature type="domain" description="PROP1-like PPR" evidence="4">
    <location>
        <begin position="151"/>
        <end position="307"/>
    </location>
</feature>
<dbReference type="OrthoDB" id="185373at2759"/>
<reference evidence="5 6" key="1">
    <citation type="submission" date="2020-11" db="EMBL/GenBank/DDBJ databases">
        <authorList>
            <person name="Wallbank WR R."/>
            <person name="Pardo Diaz C."/>
            <person name="Kozak K."/>
            <person name="Martin S."/>
            <person name="Jiggins C."/>
            <person name="Moest M."/>
            <person name="Warren A I."/>
            <person name="Generalovic N T."/>
            <person name="Byers J.R.P. K."/>
            <person name="Montejo-Kovacevich G."/>
            <person name="Yen C E."/>
        </authorList>
    </citation>
    <scope>NUCLEOTIDE SEQUENCE [LARGE SCALE GENOMIC DNA]</scope>
</reference>
<name>A0A7R8UM77_HERIL</name>
<dbReference type="InterPro" id="IPR011990">
    <property type="entry name" value="TPR-like_helical_dom_sf"/>
</dbReference>
<evidence type="ECO:0000259" key="4">
    <source>
        <dbReference type="Pfam" id="PF17177"/>
    </source>
</evidence>
<dbReference type="GO" id="GO:0005759">
    <property type="term" value="C:mitochondrial matrix"/>
    <property type="evidence" value="ECO:0007669"/>
    <property type="project" value="TreeGrafter"/>
</dbReference>
<evidence type="ECO:0000256" key="2">
    <source>
        <dbReference type="PROSITE-ProRule" id="PRU00708"/>
    </source>
</evidence>
<dbReference type="Gene3D" id="1.25.40.10">
    <property type="entry name" value="Tetratricopeptide repeat domain"/>
    <property type="match status" value="3"/>
</dbReference>
<dbReference type="PANTHER" id="PTHR24014:SF6">
    <property type="entry name" value="PENTATRICOPEPTIDE REPEAT-CONTAINING PROTEIN 1, MITOCHONDRIAL"/>
    <property type="match status" value="1"/>
</dbReference>
<dbReference type="InterPro" id="IPR002885">
    <property type="entry name" value="PPR_rpt"/>
</dbReference>
<dbReference type="Pfam" id="PF17177">
    <property type="entry name" value="PPR_long"/>
    <property type="match status" value="1"/>
</dbReference>
<keyword evidence="1" id="KW-0677">Repeat</keyword>
<feature type="repeat" description="PPR" evidence="2">
    <location>
        <begin position="147"/>
        <end position="181"/>
    </location>
</feature>
<sequence>MASRIFRVHILSSLRRNVRSKQIPSILHANCVRFVPPRLETFALYSTKNVIIPRRANFDSDLKPAPELVASGDPDTFGELVEDEAELIDEGDIKEEKYSTNKPAKWQQLRTKQYADMIKEHLKYHRVKEAIDVLEARMLKEDRVKPENYIFNLVISGCARAGYTRKAFQLYNRMKQRDLKVTGGTYSSLFNACANAPTKEDGLNKANKLRGIMLEKGYEPNVSNYNAMIKAYGRCGDIQTAFMLADEMTEKRLPVAAQTYNFLLQACASDEELGFRHAILIWHKMIRRRINPDIYSFNLMLRVVRDCSVGDLAALEDVITKILTPKQSLPYLSDPNKIPAITGGENVSELTIVPQSENVDSTPNFLSLQPHLGSLVSISEIKLPEDRLLLLGGQAGFLDEMKKANVTPDIKTFTALLEVIPPTLAAEKHIISTIRKIGLKADIDFFNVLIKKRSMRYDYQAAREVLSMIRTAKLRPDIVTYGVLALGCQTKEEARELLDEMRAKGIRMNIQILGAMLKQGAIQRNFEYVFEIMQISLDEKIQPNEDFLRHLQRFQTHCYRLIDSGHPTAKARGFRKNFTAFREKYTQWRTEHNIQGLKMEDAIKKLKESPYEQFKEGSGDGYENLKNEKQQREKKVRKYITKIKVNQLNESGTEGNSELSSKANSVRLENVEAKKS</sequence>
<dbReference type="FunFam" id="1.25.40.10:FF:001555">
    <property type="entry name" value="GD13877"/>
    <property type="match status" value="1"/>
</dbReference>
<dbReference type="OMA" id="ITDQEAG"/>
<dbReference type="EMBL" id="LR899010">
    <property type="protein sequence ID" value="CAD7083273.1"/>
    <property type="molecule type" value="Genomic_DNA"/>
</dbReference>
<feature type="region of interest" description="Disordered" evidence="3">
    <location>
        <begin position="614"/>
        <end position="633"/>
    </location>
</feature>
<feature type="region of interest" description="Disordered" evidence="3">
    <location>
        <begin position="650"/>
        <end position="676"/>
    </location>
</feature>
<dbReference type="Proteomes" id="UP000594454">
    <property type="component" value="Chromosome 2"/>
</dbReference>
<accession>A0A7R8UM77</accession>
<dbReference type="GO" id="GO:0042780">
    <property type="term" value="P:tRNA 3'-end processing"/>
    <property type="evidence" value="ECO:0007669"/>
    <property type="project" value="TreeGrafter"/>
</dbReference>
<evidence type="ECO:0000256" key="1">
    <source>
        <dbReference type="ARBA" id="ARBA00022737"/>
    </source>
</evidence>
<feature type="repeat" description="PPR" evidence="2">
    <location>
        <begin position="221"/>
        <end position="255"/>
    </location>
</feature>
<dbReference type="PROSITE" id="PS51375">
    <property type="entry name" value="PPR"/>
    <property type="match status" value="2"/>
</dbReference>
<gene>
    <name evidence="5" type="ORF">HERILL_LOCUS6245</name>
</gene>
<feature type="compositionally biased region" description="Polar residues" evidence="3">
    <location>
        <begin position="650"/>
        <end position="664"/>
    </location>
</feature>
<dbReference type="FunFam" id="1.25.40.10:FF:000761">
    <property type="entry name" value="pentatricopeptide repeat-containing protein 1, mitochondrial"/>
    <property type="match status" value="1"/>
</dbReference>
<organism evidence="5 6">
    <name type="scientific">Hermetia illucens</name>
    <name type="common">Black soldier fly</name>
    <dbReference type="NCBI Taxonomy" id="343691"/>
    <lineage>
        <taxon>Eukaryota</taxon>
        <taxon>Metazoa</taxon>
        <taxon>Ecdysozoa</taxon>
        <taxon>Arthropoda</taxon>
        <taxon>Hexapoda</taxon>
        <taxon>Insecta</taxon>
        <taxon>Pterygota</taxon>
        <taxon>Neoptera</taxon>
        <taxon>Endopterygota</taxon>
        <taxon>Diptera</taxon>
        <taxon>Brachycera</taxon>
        <taxon>Stratiomyomorpha</taxon>
        <taxon>Stratiomyidae</taxon>
        <taxon>Hermetiinae</taxon>
        <taxon>Hermetia</taxon>
    </lineage>
</organism>
<evidence type="ECO:0000313" key="5">
    <source>
        <dbReference type="EMBL" id="CAD7083273.1"/>
    </source>
</evidence>
<dbReference type="GO" id="GO:0000049">
    <property type="term" value="F:tRNA binding"/>
    <property type="evidence" value="ECO:0007669"/>
    <property type="project" value="TreeGrafter"/>
</dbReference>
<dbReference type="PANTHER" id="PTHR24014">
    <property type="entry name" value="2-OXOGLUTARATE AND IRON-DEPENDENT OXYGENASE DOMAIN-CONTAINING PROTEIN 2"/>
    <property type="match status" value="1"/>
</dbReference>
<dbReference type="InterPro" id="IPR033443">
    <property type="entry name" value="PROP1-like_PPR_dom"/>
</dbReference>